<dbReference type="PANTHER" id="PTHR30086">
    <property type="entry name" value="ARGININE EXPORTER PROTEIN ARGO"/>
    <property type="match status" value="1"/>
</dbReference>
<proteinExistence type="inferred from homology"/>
<dbReference type="EMBL" id="FNRJ01000027">
    <property type="protein sequence ID" value="SEB16499.1"/>
    <property type="molecule type" value="Genomic_DNA"/>
</dbReference>
<evidence type="ECO:0000313" key="8">
    <source>
        <dbReference type="EMBL" id="SEB16499.1"/>
    </source>
</evidence>
<dbReference type="NCBIfam" id="NF008201">
    <property type="entry name" value="PRK10958.1"/>
    <property type="match status" value="1"/>
</dbReference>
<organism evidence="8 9">
    <name type="scientific">Marinobacterium iners DSM 11526</name>
    <dbReference type="NCBI Taxonomy" id="1122198"/>
    <lineage>
        <taxon>Bacteria</taxon>
        <taxon>Pseudomonadati</taxon>
        <taxon>Pseudomonadota</taxon>
        <taxon>Gammaproteobacteria</taxon>
        <taxon>Oceanospirillales</taxon>
        <taxon>Oceanospirillaceae</taxon>
        <taxon>Marinobacterium</taxon>
    </lineage>
</organism>
<evidence type="ECO:0000256" key="7">
    <source>
        <dbReference type="SAM" id="Phobius"/>
    </source>
</evidence>
<dbReference type="PANTHER" id="PTHR30086:SF15">
    <property type="entry name" value="LEUCINE EFFLUX PROTEIN"/>
    <property type="match status" value="1"/>
</dbReference>
<dbReference type="Pfam" id="PF01810">
    <property type="entry name" value="LysE"/>
    <property type="match status" value="1"/>
</dbReference>
<evidence type="ECO:0000313" key="9">
    <source>
        <dbReference type="Proteomes" id="UP000242469"/>
    </source>
</evidence>
<protein>
    <submittedName>
        <fullName evidence="8">Leucine efflux protein</fullName>
    </submittedName>
</protein>
<accession>A0A1H4H3W2</accession>
<feature type="transmembrane region" description="Helical" evidence="7">
    <location>
        <begin position="151"/>
        <end position="178"/>
    </location>
</feature>
<dbReference type="STRING" id="1122198.SAMN02745729_12710"/>
<dbReference type="GO" id="GO:0005886">
    <property type="term" value="C:plasma membrane"/>
    <property type="evidence" value="ECO:0007669"/>
    <property type="project" value="UniProtKB-SubCell"/>
</dbReference>
<gene>
    <name evidence="8" type="ORF">SAMN02745729_12710</name>
</gene>
<evidence type="ECO:0000256" key="1">
    <source>
        <dbReference type="ARBA" id="ARBA00004651"/>
    </source>
</evidence>
<keyword evidence="5 7" id="KW-1133">Transmembrane helix</keyword>
<dbReference type="GO" id="GO:0015820">
    <property type="term" value="P:L-leucine transport"/>
    <property type="evidence" value="ECO:0007669"/>
    <property type="project" value="TreeGrafter"/>
</dbReference>
<feature type="transmembrane region" description="Helical" evidence="7">
    <location>
        <begin position="117"/>
        <end position="139"/>
    </location>
</feature>
<keyword evidence="3" id="KW-1003">Cell membrane</keyword>
<feature type="transmembrane region" description="Helical" evidence="7">
    <location>
        <begin position="78"/>
        <end position="96"/>
    </location>
</feature>
<evidence type="ECO:0000256" key="2">
    <source>
        <dbReference type="ARBA" id="ARBA00007928"/>
    </source>
</evidence>
<dbReference type="AlphaFoldDB" id="A0A1H4H3W2"/>
<keyword evidence="6 7" id="KW-0472">Membrane</keyword>
<feature type="transmembrane region" description="Helical" evidence="7">
    <location>
        <begin position="190"/>
        <end position="209"/>
    </location>
</feature>
<feature type="transmembrane region" description="Helical" evidence="7">
    <location>
        <begin position="6"/>
        <end position="23"/>
    </location>
</feature>
<evidence type="ECO:0000256" key="4">
    <source>
        <dbReference type="ARBA" id="ARBA00022692"/>
    </source>
</evidence>
<dbReference type="InterPro" id="IPR001123">
    <property type="entry name" value="LeuE-type"/>
</dbReference>
<dbReference type="Proteomes" id="UP000242469">
    <property type="component" value="Unassembled WGS sequence"/>
</dbReference>
<evidence type="ECO:0000256" key="6">
    <source>
        <dbReference type="ARBA" id="ARBA00023136"/>
    </source>
</evidence>
<keyword evidence="9" id="KW-1185">Reference proteome</keyword>
<dbReference type="OrthoDB" id="9804822at2"/>
<feature type="transmembrane region" description="Helical" evidence="7">
    <location>
        <begin position="44"/>
        <end position="66"/>
    </location>
</feature>
<evidence type="ECO:0000256" key="3">
    <source>
        <dbReference type="ARBA" id="ARBA00022475"/>
    </source>
</evidence>
<keyword evidence="4 7" id="KW-0812">Transmembrane</keyword>
<dbReference type="PIRSF" id="PIRSF006324">
    <property type="entry name" value="LeuE"/>
    <property type="match status" value="1"/>
</dbReference>
<comment type="similarity">
    <text evidence="2">Belongs to the Rht family.</text>
</comment>
<reference evidence="9" key="1">
    <citation type="submission" date="2016-10" db="EMBL/GenBank/DDBJ databases">
        <authorList>
            <person name="Varghese N."/>
            <person name="Submissions S."/>
        </authorList>
    </citation>
    <scope>NUCLEOTIDE SEQUENCE [LARGE SCALE GENOMIC DNA]</scope>
    <source>
        <strain evidence="9">DSM 11526</strain>
    </source>
</reference>
<dbReference type="GO" id="GO:0015190">
    <property type="term" value="F:L-leucine transmembrane transporter activity"/>
    <property type="evidence" value="ECO:0007669"/>
    <property type="project" value="TreeGrafter"/>
</dbReference>
<dbReference type="RefSeq" id="WP_091828094.1">
    <property type="nucleotide sequence ID" value="NZ_FNRJ01000027.1"/>
</dbReference>
<evidence type="ECO:0000256" key="5">
    <source>
        <dbReference type="ARBA" id="ARBA00022989"/>
    </source>
</evidence>
<name>A0A1H4H3W2_9GAMM</name>
<comment type="subcellular location">
    <subcellularLocation>
        <location evidence="1">Cell membrane</location>
        <topology evidence="1">Multi-pass membrane protein</topology>
    </subcellularLocation>
</comment>
<sequence length="212" mass="22572">MFGITDLATFIIGTIVIVLLPGPNSMYVMTTAARNGVGAGFKGAAGVFCGDLVLMTLSVAGVASLVQTTPWLFNLLKYAGALYLVWLGLGLLRSALKRDRDQQVLADIPSGSGRSPFKVALTISLLNPKAILFFMSFFIQFVDPNYHTPLLTFTLLGVMVQIISQTYLASLILGMVFLKGRFQARRGIGAIAKTGVGAGFIGYGLKLALSSN</sequence>